<dbReference type="Proteomes" id="UP000029736">
    <property type="component" value="Unassembled WGS sequence"/>
</dbReference>
<feature type="transmembrane region" description="Helical" evidence="6">
    <location>
        <begin position="162"/>
        <end position="183"/>
    </location>
</feature>
<feature type="transmembrane region" description="Helical" evidence="6">
    <location>
        <begin position="14"/>
        <end position="41"/>
    </location>
</feature>
<feature type="transmembrane region" description="Helical" evidence="6">
    <location>
        <begin position="394"/>
        <end position="418"/>
    </location>
</feature>
<evidence type="ECO:0000259" key="7">
    <source>
        <dbReference type="Pfam" id="PF03553"/>
    </source>
</evidence>
<keyword evidence="9" id="KW-1185">Reference proteome</keyword>
<comment type="caution">
    <text evidence="8">The sequence shown here is derived from an EMBL/GenBank/DDBJ whole genome shotgun (WGS) entry which is preliminary data.</text>
</comment>
<keyword evidence="5 6" id="KW-0472">Membrane</keyword>
<dbReference type="GO" id="GO:0005886">
    <property type="term" value="C:plasma membrane"/>
    <property type="evidence" value="ECO:0007669"/>
    <property type="project" value="UniProtKB-SubCell"/>
</dbReference>
<proteinExistence type="predicted"/>
<gene>
    <name evidence="8" type="ORF">IX84_10885</name>
</gene>
<sequence length="496" mass="53667">MISDYGFLSLLPPVIAIVLAIATRQVYVSLLFGIWLGWMIIDDFNPIQGSFDTVEALVNVFQEPGNTRTIMFCALVGALIIFIQRSGGVEGFIKHVNRLLHHYEQKQSGSNRIIVQLLAWLTGLLIFVESSISVLTVGALYRPVFDKLGISREKLAYVADSSSAPSSIIIPFNGWGAFIMSLLVAEGFTDPFATMIRAVGYNFYPFLALILVLIIVISGKDFGPMRAAERRAREEGKLLNDGAQPMISDELTDVETVPGVKPKAYNMVLPILVMVLMMPVMLSVTGWAGAMERMPEATFFKKVTYAIGQGSGSTSVLIAVIVSTLFAMILYRFQGIMKWKEMIDLTLKGISGMMPLALLMMFAFAIGAVCKELGTGQYVADVAKAWLSPNFVPFIVFLVSCFIAFSTGTSWGTFAIMISIAVPMAKGMGADVYMTIAAALGGGVFGDHCSPISDTTILSSMASATDHIDHVRTQLPYALTAGGIAALFYLIIGLAG</sequence>
<evidence type="ECO:0000256" key="6">
    <source>
        <dbReference type="SAM" id="Phobius"/>
    </source>
</evidence>
<dbReference type="RefSeq" id="WP_044219705.1">
    <property type="nucleotide sequence ID" value="NZ_JBKAGJ010000007.1"/>
</dbReference>
<protein>
    <submittedName>
        <fullName evidence="8">Sodium:solute symporter</fullName>
    </submittedName>
</protein>
<feature type="transmembrane region" description="Helical" evidence="6">
    <location>
        <begin position="310"/>
        <end position="331"/>
    </location>
</feature>
<evidence type="ECO:0000256" key="3">
    <source>
        <dbReference type="ARBA" id="ARBA00022692"/>
    </source>
</evidence>
<reference evidence="8 9" key="1">
    <citation type="journal article" date="2014" name="Int. J. Syst. Evol. Microbiol.">
        <title>Phaeodactylibacter xiamenensis gen. nov., sp. nov., a member of the family Saprospiraceae isolated from the marine alga Phaeodactylum tricornutum.</title>
        <authorList>
            <person name="Chen Z.Jr."/>
            <person name="Lei X."/>
            <person name="Lai Q."/>
            <person name="Li Y."/>
            <person name="Zhang B."/>
            <person name="Zhang J."/>
            <person name="Zhang H."/>
            <person name="Yang L."/>
            <person name="Zheng W."/>
            <person name="Tian Y."/>
            <person name="Yu Z."/>
            <person name="Xu H.Jr."/>
            <person name="Zheng T."/>
        </authorList>
    </citation>
    <scope>NUCLEOTIDE SEQUENCE [LARGE SCALE GENOMIC DNA]</scope>
    <source>
        <strain evidence="8 9">KD52</strain>
    </source>
</reference>
<dbReference type="Pfam" id="PF03553">
    <property type="entry name" value="Na_H_antiporter"/>
    <property type="match status" value="1"/>
</dbReference>
<dbReference type="PANTHER" id="PTHR43478:SF1">
    <property type="entry name" value="NA+_H+ ANTIPORTER NHAC-LIKE C-TERMINAL DOMAIN-CONTAINING PROTEIN"/>
    <property type="match status" value="1"/>
</dbReference>
<feature type="transmembrane region" description="Helical" evidence="6">
    <location>
        <begin position="268"/>
        <end position="290"/>
    </location>
</feature>
<dbReference type="OrthoDB" id="9762978at2"/>
<evidence type="ECO:0000313" key="9">
    <source>
        <dbReference type="Proteomes" id="UP000029736"/>
    </source>
</evidence>
<dbReference type="PANTHER" id="PTHR43478">
    <property type="entry name" value="NA+/H+ ANTIPORTER-RELATED"/>
    <property type="match status" value="1"/>
</dbReference>
<dbReference type="InterPro" id="IPR018461">
    <property type="entry name" value="Na/H_Antiport_NhaC-like_C"/>
</dbReference>
<dbReference type="AlphaFoldDB" id="A0A098S9L5"/>
<feature type="transmembrane region" description="Helical" evidence="6">
    <location>
        <begin position="475"/>
        <end position="495"/>
    </location>
</feature>
<feature type="transmembrane region" description="Helical" evidence="6">
    <location>
        <begin position="352"/>
        <end position="374"/>
    </location>
</feature>
<organism evidence="8 9">
    <name type="scientific">Phaeodactylibacter xiamenensis</name>
    <dbReference type="NCBI Taxonomy" id="1524460"/>
    <lineage>
        <taxon>Bacteria</taxon>
        <taxon>Pseudomonadati</taxon>
        <taxon>Bacteroidota</taxon>
        <taxon>Saprospiria</taxon>
        <taxon>Saprospirales</taxon>
        <taxon>Haliscomenobacteraceae</taxon>
        <taxon>Phaeodactylibacter</taxon>
    </lineage>
</organism>
<evidence type="ECO:0000256" key="4">
    <source>
        <dbReference type="ARBA" id="ARBA00022989"/>
    </source>
</evidence>
<keyword evidence="3 6" id="KW-0812">Transmembrane</keyword>
<comment type="subcellular location">
    <subcellularLocation>
        <location evidence="1">Cell membrane</location>
        <topology evidence="1">Multi-pass membrane protein</topology>
    </subcellularLocation>
</comment>
<feature type="domain" description="Na+/H+ antiporter NhaC-like C-terminal" evidence="7">
    <location>
        <begin position="194"/>
        <end position="493"/>
    </location>
</feature>
<evidence type="ECO:0000256" key="1">
    <source>
        <dbReference type="ARBA" id="ARBA00004651"/>
    </source>
</evidence>
<dbReference type="EMBL" id="JPOS01000020">
    <property type="protein sequence ID" value="KGE88298.1"/>
    <property type="molecule type" value="Genomic_DNA"/>
</dbReference>
<feature type="transmembrane region" description="Helical" evidence="6">
    <location>
        <begin position="113"/>
        <end position="141"/>
    </location>
</feature>
<evidence type="ECO:0000313" key="8">
    <source>
        <dbReference type="EMBL" id="KGE88298.1"/>
    </source>
</evidence>
<keyword evidence="4 6" id="KW-1133">Transmembrane helix</keyword>
<dbReference type="STRING" id="1524460.IX84_10885"/>
<name>A0A098S9L5_9BACT</name>
<evidence type="ECO:0000256" key="5">
    <source>
        <dbReference type="ARBA" id="ARBA00023136"/>
    </source>
</evidence>
<feature type="transmembrane region" description="Helical" evidence="6">
    <location>
        <begin position="70"/>
        <end position="93"/>
    </location>
</feature>
<accession>A0A098S9L5</accession>
<evidence type="ECO:0000256" key="2">
    <source>
        <dbReference type="ARBA" id="ARBA00022475"/>
    </source>
</evidence>
<feature type="transmembrane region" description="Helical" evidence="6">
    <location>
        <begin position="203"/>
        <end position="223"/>
    </location>
</feature>
<keyword evidence="2" id="KW-1003">Cell membrane</keyword>